<gene>
    <name evidence="1" type="ORF">FDB51_15015</name>
</gene>
<evidence type="ECO:0008006" key="3">
    <source>
        <dbReference type="Google" id="ProtNLM"/>
    </source>
</evidence>
<organism evidence="1 2">
    <name type="scientific">Clostridium botulinum</name>
    <dbReference type="NCBI Taxonomy" id="1491"/>
    <lineage>
        <taxon>Bacteria</taxon>
        <taxon>Bacillati</taxon>
        <taxon>Bacillota</taxon>
        <taxon>Clostridia</taxon>
        <taxon>Eubacteriales</taxon>
        <taxon>Clostridiaceae</taxon>
        <taxon>Clostridium</taxon>
    </lineage>
</organism>
<reference evidence="1 2" key="1">
    <citation type="submission" date="2019-04" db="EMBL/GenBank/DDBJ databases">
        <title>Genome sequencing of Clostridium botulinum Groups I-IV and Clostridium butyricum.</title>
        <authorList>
            <person name="Brunt J."/>
            <person name="Van Vliet A.H.M."/>
            <person name="Stringer S.C."/>
            <person name="Carter A.T."/>
            <person name="Peck M.W."/>
        </authorList>
    </citation>
    <scope>NUCLEOTIDE SEQUENCE [LARGE SCALE GENOMIC DNA]</scope>
    <source>
        <strain evidence="1 2">CB-K-33E</strain>
    </source>
</reference>
<protein>
    <recommendedName>
        <fullName evidence="3">CopG family transcriptional regulator</fullName>
    </recommendedName>
</protein>
<dbReference type="EMBL" id="SWVK01000023">
    <property type="protein sequence ID" value="NFN36393.1"/>
    <property type="molecule type" value="Genomic_DNA"/>
</dbReference>
<sequence>MSENSIYDFELDENFNPKKRLVIYCPTDLIQKLDEIGKKNKLSKNKMSLRILTSYLNNSEIIV</sequence>
<accession>A0A846K4P8</accession>
<proteinExistence type="predicted"/>
<comment type="caution">
    <text evidence="1">The sequence shown here is derived from an EMBL/GenBank/DDBJ whole genome shotgun (WGS) entry which is preliminary data.</text>
</comment>
<dbReference type="AlphaFoldDB" id="A0A846K4P8"/>
<dbReference type="Proteomes" id="UP000473681">
    <property type="component" value="Unassembled WGS sequence"/>
</dbReference>
<evidence type="ECO:0000313" key="2">
    <source>
        <dbReference type="Proteomes" id="UP000473681"/>
    </source>
</evidence>
<evidence type="ECO:0000313" key="1">
    <source>
        <dbReference type="EMBL" id="NFN36393.1"/>
    </source>
</evidence>
<name>A0A846K4P8_CLOBO</name>